<dbReference type="GO" id="GO:0006465">
    <property type="term" value="P:signal peptide processing"/>
    <property type="evidence" value="ECO:0007669"/>
    <property type="project" value="InterPro"/>
</dbReference>
<dbReference type="Gene3D" id="2.10.109.10">
    <property type="entry name" value="Umud Fragment, subunit A"/>
    <property type="match status" value="1"/>
</dbReference>
<evidence type="ECO:0000259" key="5">
    <source>
        <dbReference type="Pfam" id="PF10502"/>
    </source>
</evidence>
<dbReference type="EMBL" id="FNHL01000001">
    <property type="protein sequence ID" value="SDM15402.1"/>
    <property type="molecule type" value="Genomic_DNA"/>
</dbReference>
<evidence type="ECO:0000313" key="6">
    <source>
        <dbReference type="EMBL" id="SDM15402.1"/>
    </source>
</evidence>
<accession>A0A1G9QWJ3</accession>
<dbReference type="Proteomes" id="UP000199451">
    <property type="component" value="Unassembled WGS sequence"/>
</dbReference>
<dbReference type="Pfam" id="PF10502">
    <property type="entry name" value="Peptidase_S26"/>
    <property type="match status" value="1"/>
</dbReference>
<dbReference type="InterPro" id="IPR036286">
    <property type="entry name" value="LexA/Signal_pep-like_sf"/>
</dbReference>
<name>A0A1G9QWJ3_9EURY</name>
<organism evidence="6 7">
    <name type="scientific">Halogranum gelatinilyticum</name>
    <dbReference type="NCBI Taxonomy" id="660521"/>
    <lineage>
        <taxon>Archaea</taxon>
        <taxon>Methanobacteriati</taxon>
        <taxon>Methanobacteriota</taxon>
        <taxon>Stenosarchaea group</taxon>
        <taxon>Halobacteria</taxon>
        <taxon>Halobacteriales</taxon>
        <taxon>Haloferacaceae</taxon>
    </lineage>
</organism>
<sequence length="165" mass="17292">MGARRQLHGVVLALWLLSSPFLVVVQPGLVGADAGYAVASGSMEPEIKRGSLVLVEAVSPRTVEVGDVITFRGEGNVGPTTTHRVVGIQRNDAGFAFVVKGDANRSPDNEPVDASRVVGRVTATIPWVGYPVLATDIGSALVFLFVVPAATLALERGQYLLSAVE</sequence>
<dbReference type="GO" id="GO:0016020">
    <property type="term" value="C:membrane"/>
    <property type="evidence" value="ECO:0007669"/>
    <property type="project" value="UniProtKB-SubCell"/>
</dbReference>
<feature type="domain" description="Peptidase S26" evidence="5">
    <location>
        <begin position="35"/>
        <end position="88"/>
    </location>
</feature>
<dbReference type="STRING" id="660521.SAMN04487949_1066"/>
<dbReference type="PANTHER" id="PTHR10806:SF6">
    <property type="entry name" value="SIGNAL PEPTIDASE COMPLEX CATALYTIC SUBUNIT SEC11"/>
    <property type="match status" value="1"/>
</dbReference>
<keyword evidence="2" id="KW-0812">Transmembrane</keyword>
<comment type="subcellular location">
    <subcellularLocation>
        <location evidence="1">Membrane</location>
    </subcellularLocation>
</comment>
<keyword evidence="7" id="KW-1185">Reference proteome</keyword>
<dbReference type="GO" id="GO:0004252">
    <property type="term" value="F:serine-type endopeptidase activity"/>
    <property type="evidence" value="ECO:0007669"/>
    <property type="project" value="InterPro"/>
</dbReference>
<keyword evidence="4" id="KW-0472">Membrane</keyword>
<proteinExistence type="predicted"/>
<protein>
    <submittedName>
        <fullName evidence="6">Peptidase S24-like</fullName>
    </submittedName>
</protein>
<dbReference type="PRINTS" id="PR00728">
    <property type="entry name" value="SIGNALPTASE"/>
</dbReference>
<gene>
    <name evidence="6" type="ORF">SAMN04487949_1066</name>
</gene>
<dbReference type="PANTHER" id="PTHR10806">
    <property type="entry name" value="SIGNAL PEPTIDASE COMPLEX CATALYTIC SUBUNIT SEC11"/>
    <property type="match status" value="1"/>
</dbReference>
<dbReference type="SUPFAM" id="SSF51306">
    <property type="entry name" value="LexA/Signal peptidase"/>
    <property type="match status" value="1"/>
</dbReference>
<dbReference type="NCBIfam" id="TIGR02228">
    <property type="entry name" value="sigpep_I_arch"/>
    <property type="match status" value="1"/>
</dbReference>
<dbReference type="RefSeq" id="WP_089694777.1">
    <property type="nucleotide sequence ID" value="NZ_FNHL01000001.1"/>
</dbReference>
<dbReference type="InterPro" id="IPR001733">
    <property type="entry name" value="Peptidase_S26B"/>
</dbReference>
<evidence type="ECO:0000256" key="4">
    <source>
        <dbReference type="ARBA" id="ARBA00023136"/>
    </source>
</evidence>
<keyword evidence="3" id="KW-1133">Transmembrane helix</keyword>
<dbReference type="CDD" id="cd06530">
    <property type="entry name" value="S26_SPase_I"/>
    <property type="match status" value="1"/>
</dbReference>
<dbReference type="AlphaFoldDB" id="A0A1G9QWJ3"/>
<dbReference type="InterPro" id="IPR019533">
    <property type="entry name" value="Peptidase_S26"/>
</dbReference>
<evidence type="ECO:0000256" key="3">
    <source>
        <dbReference type="ARBA" id="ARBA00022989"/>
    </source>
</evidence>
<evidence type="ECO:0000256" key="2">
    <source>
        <dbReference type="ARBA" id="ARBA00022692"/>
    </source>
</evidence>
<evidence type="ECO:0000256" key="1">
    <source>
        <dbReference type="ARBA" id="ARBA00004370"/>
    </source>
</evidence>
<dbReference type="OrthoDB" id="4822at2157"/>
<evidence type="ECO:0000313" key="7">
    <source>
        <dbReference type="Proteomes" id="UP000199451"/>
    </source>
</evidence>
<reference evidence="7" key="1">
    <citation type="submission" date="2016-10" db="EMBL/GenBank/DDBJ databases">
        <authorList>
            <person name="Varghese N."/>
            <person name="Submissions S."/>
        </authorList>
    </citation>
    <scope>NUCLEOTIDE SEQUENCE [LARGE SCALE GENOMIC DNA]</scope>
    <source>
        <strain evidence="7">CGMCC 1.10119</strain>
    </source>
</reference>